<keyword evidence="1" id="KW-0732">Signal</keyword>
<dbReference type="PANTHER" id="PTHR24260">
    <property type="match status" value="1"/>
</dbReference>
<name>A0A6P8ZAI3_THRPL</name>
<dbReference type="InParanoid" id="A0A6P8ZAI3"/>
<gene>
    <name evidence="4" type="primary">LOC117649210</name>
</gene>
<evidence type="ECO:0000256" key="1">
    <source>
        <dbReference type="SAM" id="SignalP"/>
    </source>
</evidence>
<dbReference type="GO" id="GO:0004252">
    <property type="term" value="F:serine-type endopeptidase activity"/>
    <property type="evidence" value="ECO:0007669"/>
    <property type="project" value="InterPro"/>
</dbReference>
<sequence length="344" mass="36646">MLKLACIVLLAIAAQPRGGHAMSGGEVVSDASTYSFQAAIQPRITQGGTAVGLNLCSGVIIQGSALNTATPPVYADKYYILTSATCLLSGVTYDLYLGTNEVRGVTTPDIAGITRADVTFHPEALTSGMQKSDLAIISADAITTFYENVNSGKRLTSASLPSISTSANSYLTNSVNMAGWGYPYDSFGGVSPRLRQLNSRVVPNWYCSVINFGKPVSSKHICTGGLINKGPCTVSEADISQCGCKLAGRPVQALKTRLEFWLPPPVFWPTVWRDSVVYSCGTRPWLQGDAGAPLIHRGNNGNRVIGLATLVPASGCQHSKPGVFTRLGNYLTWIMQVTNYNPDD</sequence>
<dbReference type="Pfam" id="PF00089">
    <property type="entry name" value="Trypsin"/>
    <property type="match status" value="2"/>
</dbReference>
<evidence type="ECO:0000259" key="2">
    <source>
        <dbReference type="PROSITE" id="PS50240"/>
    </source>
</evidence>
<keyword evidence="3" id="KW-1185">Reference proteome</keyword>
<dbReference type="InterPro" id="IPR051333">
    <property type="entry name" value="CLIP_Serine_Protease"/>
</dbReference>
<proteinExistence type="predicted"/>
<dbReference type="PANTHER" id="PTHR24260:SF132">
    <property type="entry name" value="PEPTIDASE S1 DOMAIN-CONTAINING PROTEIN"/>
    <property type="match status" value="1"/>
</dbReference>
<feature type="chain" id="PRO_5027642981" evidence="1">
    <location>
        <begin position="22"/>
        <end position="344"/>
    </location>
</feature>
<dbReference type="KEGG" id="tpal:117649210"/>
<dbReference type="PROSITE" id="PS50240">
    <property type="entry name" value="TRYPSIN_DOM"/>
    <property type="match status" value="1"/>
</dbReference>
<feature type="domain" description="Peptidase S1" evidence="2">
    <location>
        <begin position="22"/>
        <end position="339"/>
    </location>
</feature>
<dbReference type="Gene3D" id="2.40.10.10">
    <property type="entry name" value="Trypsin-like serine proteases"/>
    <property type="match status" value="1"/>
</dbReference>
<dbReference type="OrthoDB" id="60866at2759"/>
<organism evidence="4">
    <name type="scientific">Thrips palmi</name>
    <name type="common">Melon thrips</name>
    <dbReference type="NCBI Taxonomy" id="161013"/>
    <lineage>
        <taxon>Eukaryota</taxon>
        <taxon>Metazoa</taxon>
        <taxon>Ecdysozoa</taxon>
        <taxon>Arthropoda</taxon>
        <taxon>Hexapoda</taxon>
        <taxon>Insecta</taxon>
        <taxon>Pterygota</taxon>
        <taxon>Neoptera</taxon>
        <taxon>Paraneoptera</taxon>
        <taxon>Thysanoptera</taxon>
        <taxon>Terebrantia</taxon>
        <taxon>Thripoidea</taxon>
        <taxon>Thripidae</taxon>
        <taxon>Thrips</taxon>
    </lineage>
</organism>
<dbReference type="InterPro" id="IPR043504">
    <property type="entry name" value="Peptidase_S1_PA_chymotrypsin"/>
</dbReference>
<feature type="signal peptide" evidence="1">
    <location>
        <begin position="1"/>
        <end position="21"/>
    </location>
</feature>
<dbReference type="InterPro" id="IPR001254">
    <property type="entry name" value="Trypsin_dom"/>
</dbReference>
<dbReference type="RefSeq" id="XP_034247631.1">
    <property type="nucleotide sequence ID" value="XM_034391740.1"/>
</dbReference>
<protein>
    <submittedName>
        <fullName evidence="4">Chymotrypsin BII-like isoform X1</fullName>
    </submittedName>
</protein>
<dbReference type="GO" id="GO:0006508">
    <property type="term" value="P:proteolysis"/>
    <property type="evidence" value="ECO:0007669"/>
    <property type="project" value="InterPro"/>
</dbReference>
<evidence type="ECO:0000313" key="4">
    <source>
        <dbReference type="RefSeq" id="XP_034247631.1"/>
    </source>
</evidence>
<evidence type="ECO:0000313" key="3">
    <source>
        <dbReference type="Proteomes" id="UP000515158"/>
    </source>
</evidence>
<reference evidence="4" key="1">
    <citation type="submission" date="2025-08" db="UniProtKB">
        <authorList>
            <consortium name="RefSeq"/>
        </authorList>
    </citation>
    <scope>IDENTIFICATION</scope>
    <source>
        <tissue evidence="4">Total insect</tissue>
    </source>
</reference>
<accession>A0A6P8ZAI3</accession>
<dbReference type="Proteomes" id="UP000515158">
    <property type="component" value="Unplaced"/>
</dbReference>
<dbReference type="GeneID" id="117649210"/>
<dbReference type="AlphaFoldDB" id="A0A6P8ZAI3"/>
<dbReference type="InterPro" id="IPR009003">
    <property type="entry name" value="Peptidase_S1_PA"/>
</dbReference>
<dbReference type="SUPFAM" id="SSF50494">
    <property type="entry name" value="Trypsin-like serine proteases"/>
    <property type="match status" value="1"/>
</dbReference>
<dbReference type="SMART" id="SM00020">
    <property type="entry name" value="Tryp_SPc"/>
    <property type="match status" value="1"/>
</dbReference>